<dbReference type="CDD" id="cd03794">
    <property type="entry name" value="GT4_WbuB-like"/>
    <property type="match status" value="1"/>
</dbReference>
<dbReference type="PANTHER" id="PTHR12526:SF622">
    <property type="entry name" value="GLYCOSYLTRANSFERASE (GROUP I)"/>
    <property type="match status" value="1"/>
</dbReference>
<dbReference type="EMBL" id="CP158252">
    <property type="protein sequence ID" value="XDJ42223.1"/>
    <property type="molecule type" value="Genomic_DNA"/>
</dbReference>
<dbReference type="Pfam" id="PF13439">
    <property type="entry name" value="Glyco_transf_4"/>
    <property type="match status" value="1"/>
</dbReference>
<dbReference type="AlphaFoldDB" id="A0AB39CJT6"/>
<dbReference type="SUPFAM" id="SSF53756">
    <property type="entry name" value="UDP-Glycosyltransferase/glycogen phosphorylase"/>
    <property type="match status" value="1"/>
</dbReference>
<dbReference type="RefSeq" id="WP_368643556.1">
    <property type="nucleotide sequence ID" value="NZ_CP158252.1"/>
</dbReference>
<organism evidence="2">
    <name type="scientific">Castellaniella ginsengisoli</name>
    <dbReference type="NCBI Taxonomy" id="546114"/>
    <lineage>
        <taxon>Bacteria</taxon>
        <taxon>Pseudomonadati</taxon>
        <taxon>Pseudomonadota</taxon>
        <taxon>Betaproteobacteria</taxon>
        <taxon>Burkholderiales</taxon>
        <taxon>Alcaligenaceae</taxon>
        <taxon>Castellaniella</taxon>
    </lineage>
</organism>
<evidence type="ECO:0000259" key="1">
    <source>
        <dbReference type="Pfam" id="PF13439"/>
    </source>
</evidence>
<feature type="domain" description="Glycosyltransferase subfamily 4-like N-terminal" evidence="1">
    <location>
        <begin position="27"/>
        <end position="206"/>
    </location>
</feature>
<dbReference type="InterPro" id="IPR028098">
    <property type="entry name" value="Glyco_trans_4-like_N"/>
</dbReference>
<dbReference type="Gene3D" id="3.40.50.2000">
    <property type="entry name" value="Glycogen Phosphorylase B"/>
    <property type="match status" value="2"/>
</dbReference>
<dbReference type="PANTHER" id="PTHR12526">
    <property type="entry name" value="GLYCOSYLTRANSFERASE"/>
    <property type="match status" value="1"/>
</dbReference>
<dbReference type="Pfam" id="PF13692">
    <property type="entry name" value="Glyco_trans_1_4"/>
    <property type="match status" value="1"/>
</dbReference>
<gene>
    <name evidence="2" type="ORF">ABRY99_01225</name>
</gene>
<dbReference type="GO" id="GO:0016757">
    <property type="term" value="F:glycosyltransferase activity"/>
    <property type="evidence" value="ECO:0007669"/>
    <property type="project" value="UniProtKB-ARBA"/>
</dbReference>
<name>A0AB39CJT6_9BURK</name>
<accession>A0AB39CJT6</accession>
<sequence>MNRCIWYISKYVSPPTDASAGGRGYILMRELAKLGHDCVIITSDSNHLANAPALDATYEFKRIDGLTLCWIKTLKYSSAKSLRRILSWLHFEWRLFWFPKGRVAPPDAVVVSSLSLLTILNGFWLRKKYGCRLIFEVRDIWPLTITEEGGFGRSNPLVKVLAFIERLGYKYADEIIGTMPNLQEHVGHVLGYTRKTWCVPMGIDPDATTDPLEVPQDYKDQYFKKDKFTVAHVGSIGISNALDVFMKCAESSADHENIHFLLVGEGDLKAEYQRRYGHLPNLTFAPKIPKRMVQSLLYECDLLYFSVHSSEVWCYGQSLNKVIDYMLSGRPVLASYDGFPSMINEARCGDFVPAGDVDALKRKIIDYSKLDAASLSEIGARGRAWVLEHRMYDALARSYLEIIFHSAQNGLENNA</sequence>
<reference evidence="2" key="1">
    <citation type="submission" date="2024-05" db="EMBL/GenBank/DDBJ databases">
        <authorList>
            <person name="Luo Y.-C."/>
            <person name="Nicholds J."/>
            <person name="Mortimer T."/>
            <person name="Maboni G."/>
        </authorList>
    </citation>
    <scope>NUCLEOTIDE SEQUENCE</scope>
    <source>
        <strain evidence="2">153920</strain>
    </source>
</reference>
<evidence type="ECO:0000313" key="2">
    <source>
        <dbReference type="EMBL" id="XDJ42223.1"/>
    </source>
</evidence>
<proteinExistence type="predicted"/>
<protein>
    <submittedName>
        <fullName evidence="2">Glycosyltransferase family 4 protein</fullName>
    </submittedName>
</protein>